<comment type="caution">
    <text evidence="1">The sequence shown here is derived from an EMBL/GenBank/DDBJ whole genome shotgun (WGS) entry which is preliminary data.</text>
</comment>
<protein>
    <submittedName>
        <fullName evidence="1">Uncharacterized protein</fullName>
    </submittedName>
</protein>
<dbReference type="AlphaFoldDB" id="X1RWV7"/>
<organism evidence="1">
    <name type="scientific">marine sediment metagenome</name>
    <dbReference type="NCBI Taxonomy" id="412755"/>
    <lineage>
        <taxon>unclassified sequences</taxon>
        <taxon>metagenomes</taxon>
        <taxon>ecological metagenomes</taxon>
    </lineage>
</organism>
<dbReference type="EMBL" id="BARW01000008">
    <property type="protein sequence ID" value="GAI67670.1"/>
    <property type="molecule type" value="Genomic_DNA"/>
</dbReference>
<evidence type="ECO:0000313" key="1">
    <source>
        <dbReference type="EMBL" id="GAI67670.1"/>
    </source>
</evidence>
<gene>
    <name evidence="1" type="ORF">S12H4_00124</name>
</gene>
<name>X1RWV7_9ZZZZ</name>
<reference evidence="1" key="1">
    <citation type="journal article" date="2014" name="Front. Microbiol.">
        <title>High frequency of phylogenetically diverse reductive dehalogenase-homologous genes in deep subseafloor sedimentary metagenomes.</title>
        <authorList>
            <person name="Kawai M."/>
            <person name="Futagami T."/>
            <person name="Toyoda A."/>
            <person name="Takaki Y."/>
            <person name="Nishi S."/>
            <person name="Hori S."/>
            <person name="Arai W."/>
            <person name="Tsubouchi T."/>
            <person name="Morono Y."/>
            <person name="Uchiyama I."/>
            <person name="Ito T."/>
            <person name="Fujiyama A."/>
            <person name="Inagaki F."/>
            <person name="Takami H."/>
        </authorList>
    </citation>
    <scope>NUCLEOTIDE SEQUENCE</scope>
    <source>
        <strain evidence="1">Expedition CK06-06</strain>
    </source>
</reference>
<sequence>MVVDRDPLLWPLETTLIVADGEILLTPPFSERGRVWVCEHVAVMNENTREPEVDVGICHGGTYFWFDTGQLTTRGVWYPFRFNVTLLTDYQIAIRWGNCSIGDHVYATVNGYIREPYTSP</sequence>
<proteinExistence type="predicted"/>
<accession>X1RWV7</accession>